<keyword evidence="2" id="KW-1133">Transmembrane helix</keyword>
<feature type="compositionally biased region" description="Low complexity" evidence="1">
    <location>
        <begin position="227"/>
        <end position="243"/>
    </location>
</feature>
<reference evidence="3 4" key="1">
    <citation type="submission" date="2016-03" db="EMBL/GenBank/DDBJ databases">
        <title>Trachymyrmex septentrionalis WGS genome.</title>
        <authorList>
            <person name="Nygaard S."/>
            <person name="Hu H."/>
            <person name="Boomsma J."/>
            <person name="Zhang G."/>
        </authorList>
    </citation>
    <scope>NUCLEOTIDE SEQUENCE [LARGE SCALE GENOMIC DNA]</scope>
    <source>
        <strain evidence="3">Tsep2-gDNA-1</strain>
        <tissue evidence="3">Whole body</tissue>
    </source>
</reference>
<protein>
    <submittedName>
        <fullName evidence="3">Uncharacterized protein</fullName>
    </submittedName>
</protein>
<dbReference type="Proteomes" id="UP000078541">
    <property type="component" value="Unassembled WGS sequence"/>
</dbReference>
<dbReference type="AlphaFoldDB" id="A0A195EXH7"/>
<feature type="transmembrane region" description="Helical" evidence="2">
    <location>
        <begin position="34"/>
        <end position="63"/>
    </location>
</feature>
<evidence type="ECO:0000256" key="2">
    <source>
        <dbReference type="SAM" id="Phobius"/>
    </source>
</evidence>
<keyword evidence="2" id="KW-0472">Membrane</keyword>
<accession>A0A195EXH7</accession>
<gene>
    <name evidence="3" type="ORF">ALC56_12804</name>
</gene>
<feature type="region of interest" description="Disordered" evidence="1">
    <location>
        <begin position="206"/>
        <end position="243"/>
    </location>
</feature>
<evidence type="ECO:0000256" key="1">
    <source>
        <dbReference type="SAM" id="MobiDB-lite"/>
    </source>
</evidence>
<feature type="transmembrane region" description="Helical" evidence="2">
    <location>
        <begin position="92"/>
        <end position="114"/>
    </location>
</feature>
<evidence type="ECO:0000313" key="3">
    <source>
        <dbReference type="EMBL" id="KYN32851.1"/>
    </source>
</evidence>
<organism evidence="3 4">
    <name type="scientific">Trachymyrmex septentrionalis</name>
    <dbReference type="NCBI Taxonomy" id="34720"/>
    <lineage>
        <taxon>Eukaryota</taxon>
        <taxon>Metazoa</taxon>
        <taxon>Ecdysozoa</taxon>
        <taxon>Arthropoda</taxon>
        <taxon>Hexapoda</taxon>
        <taxon>Insecta</taxon>
        <taxon>Pterygota</taxon>
        <taxon>Neoptera</taxon>
        <taxon>Endopterygota</taxon>
        <taxon>Hymenoptera</taxon>
        <taxon>Apocrita</taxon>
        <taxon>Aculeata</taxon>
        <taxon>Formicoidea</taxon>
        <taxon>Formicidae</taxon>
        <taxon>Myrmicinae</taxon>
        <taxon>Trachymyrmex</taxon>
    </lineage>
</organism>
<feature type="region of interest" description="Disordered" evidence="1">
    <location>
        <begin position="335"/>
        <end position="376"/>
    </location>
</feature>
<proteinExistence type="predicted"/>
<dbReference type="EMBL" id="KQ981928">
    <property type="protein sequence ID" value="KYN32851.1"/>
    <property type="molecule type" value="Genomic_DNA"/>
</dbReference>
<keyword evidence="4" id="KW-1185">Reference proteome</keyword>
<evidence type="ECO:0000313" key="4">
    <source>
        <dbReference type="Proteomes" id="UP000078541"/>
    </source>
</evidence>
<keyword evidence="2" id="KW-0812">Transmembrane</keyword>
<name>A0A195EXH7_9HYME</name>
<sequence>MAAEEGMLGGGLGAKLKCPTPISRLRVEKIEGGLMVAGVVIAANCQIALPAFGTLFMLVGAVLTAASYRGPGEDEDKNSYAARIAFTGNSRILGPICIVVGALMLALGVLLCMLTRRARRRERRVGFHCPLHGDFYPLSPVQGIKMLVLLSSALTRSGSRFDKFIPPLSGTLRKFDLRVAQVEYDSAIRVSGKDVSGWPKIPCLKGRTSNKGGSGTGGPHVGPPQCPHSVLSSTRSSVSSSPLSPCPTPMPFLVTSGSVSSGIVQSVGANLSPDQTFGSIRSLSVTREVASFPLSRTPTPPPQHRPSAVLATNPEELVGVGSPLREASPRPEVRVVAPSHRPQPTSALAATNDGHHAVSTANRKSVSILLPEQNSG</sequence>